<proteinExistence type="predicted"/>
<dbReference type="Proteomes" id="UP001302812">
    <property type="component" value="Unassembled WGS sequence"/>
</dbReference>
<keyword evidence="2" id="KW-1185">Reference proteome</keyword>
<dbReference type="RefSeq" id="XP_064670440.1">
    <property type="nucleotide sequence ID" value="XM_064817505.1"/>
</dbReference>
<accession>A0AAN6TFG4</accession>
<dbReference type="GeneID" id="89941630"/>
<protein>
    <submittedName>
        <fullName evidence="1">Uncharacterized protein</fullName>
    </submittedName>
</protein>
<sequence length="258" mass="29101">MPNLDLWYNFGFVVCENLHAERSLAGLYMHMLLGNRPTLDYFASLGITPMDFPPANPPTCPFEQFWKAWEAGTLMDLFDTYGNRGLLTACGESIDLLFPDLREFLSYPGGPESDMRFPRPSVWRLRQFLAIEGANVLTVAPTISRAAIEYGFKPGLDARTRLELHAFYTSIFRRGVRTGEVDGALKRGKLDEVADRWYGEPVPERVRVVLRAVSGAGRTVSANLGDGQSRDHDIQYMWRLRYGYGRGEEHGEESPLTG</sequence>
<gene>
    <name evidence="1" type="ORF">N656DRAFT_79627</name>
</gene>
<name>A0AAN6TFG4_9PEZI</name>
<reference evidence="1" key="1">
    <citation type="journal article" date="2023" name="Mol. Phylogenet. Evol.">
        <title>Genome-scale phylogeny and comparative genomics of the fungal order Sordariales.</title>
        <authorList>
            <person name="Hensen N."/>
            <person name="Bonometti L."/>
            <person name="Westerberg I."/>
            <person name="Brannstrom I.O."/>
            <person name="Guillou S."/>
            <person name="Cros-Aarteil S."/>
            <person name="Calhoun S."/>
            <person name="Haridas S."/>
            <person name="Kuo A."/>
            <person name="Mondo S."/>
            <person name="Pangilinan J."/>
            <person name="Riley R."/>
            <person name="LaButti K."/>
            <person name="Andreopoulos B."/>
            <person name="Lipzen A."/>
            <person name="Chen C."/>
            <person name="Yan M."/>
            <person name="Daum C."/>
            <person name="Ng V."/>
            <person name="Clum A."/>
            <person name="Steindorff A."/>
            <person name="Ohm R.A."/>
            <person name="Martin F."/>
            <person name="Silar P."/>
            <person name="Natvig D.O."/>
            <person name="Lalanne C."/>
            <person name="Gautier V."/>
            <person name="Ament-Velasquez S.L."/>
            <person name="Kruys A."/>
            <person name="Hutchinson M.I."/>
            <person name="Powell A.J."/>
            <person name="Barry K."/>
            <person name="Miller A.N."/>
            <person name="Grigoriev I.V."/>
            <person name="Debuchy R."/>
            <person name="Gladieux P."/>
            <person name="Hiltunen Thoren M."/>
            <person name="Johannesson H."/>
        </authorList>
    </citation>
    <scope>NUCLEOTIDE SEQUENCE</scope>
    <source>
        <strain evidence="1">CBS 508.74</strain>
    </source>
</reference>
<evidence type="ECO:0000313" key="1">
    <source>
        <dbReference type="EMBL" id="KAK4112870.1"/>
    </source>
</evidence>
<organism evidence="1 2">
    <name type="scientific">Canariomyces notabilis</name>
    <dbReference type="NCBI Taxonomy" id="2074819"/>
    <lineage>
        <taxon>Eukaryota</taxon>
        <taxon>Fungi</taxon>
        <taxon>Dikarya</taxon>
        <taxon>Ascomycota</taxon>
        <taxon>Pezizomycotina</taxon>
        <taxon>Sordariomycetes</taxon>
        <taxon>Sordariomycetidae</taxon>
        <taxon>Sordariales</taxon>
        <taxon>Chaetomiaceae</taxon>
        <taxon>Canariomyces</taxon>
    </lineage>
</organism>
<comment type="caution">
    <text evidence="1">The sequence shown here is derived from an EMBL/GenBank/DDBJ whole genome shotgun (WGS) entry which is preliminary data.</text>
</comment>
<reference evidence="1" key="2">
    <citation type="submission" date="2023-05" db="EMBL/GenBank/DDBJ databases">
        <authorList>
            <consortium name="Lawrence Berkeley National Laboratory"/>
            <person name="Steindorff A."/>
            <person name="Hensen N."/>
            <person name="Bonometti L."/>
            <person name="Westerberg I."/>
            <person name="Brannstrom I.O."/>
            <person name="Guillou S."/>
            <person name="Cros-Aarteil S."/>
            <person name="Calhoun S."/>
            <person name="Haridas S."/>
            <person name="Kuo A."/>
            <person name="Mondo S."/>
            <person name="Pangilinan J."/>
            <person name="Riley R."/>
            <person name="Labutti K."/>
            <person name="Andreopoulos B."/>
            <person name="Lipzen A."/>
            <person name="Chen C."/>
            <person name="Yanf M."/>
            <person name="Daum C."/>
            <person name="Ng V."/>
            <person name="Clum A."/>
            <person name="Ohm R."/>
            <person name="Martin F."/>
            <person name="Silar P."/>
            <person name="Natvig D."/>
            <person name="Lalanne C."/>
            <person name="Gautier V."/>
            <person name="Ament-Velasquez S.L."/>
            <person name="Kruys A."/>
            <person name="Hutchinson M.I."/>
            <person name="Powell A.J."/>
            <person name="Barry K."/>
            <person name="Miller A.N."/>
            <person name="Grigoriev I.V."/>
            <person name="Debuchy R."/>
            <person name="Gladieux P."/>
            <person name="Thoren M.H."/>
            <person name="Johannesson H."/>
        </authorList>
    </citation>
    <scope>NUCLEOTIDE SEQUENCE</scope>
    <source>
        <strain evidence="1">CBS 508.74</strain>
    </source>
</reference>
<evidence type="ECO:0000313" key="2">
    <source>
        <dbReference type="Proteomes" id="UP001302812"/>
    </source>
</evidence>
<dbReference type="AlphaFoldDB" id="A0AAN6TFG4"/>
<dbReference type="EMBL" id="MU853341">
    <property type="protein sequence ID" value="KAK4112870.1"/>
    <property type="molecule type" value="Genomic_DNA"/>
</dbReference>